<dbReference type="SMART" id="SM01193">
    <property type="entry name" value="Enolase_N"/>
    <property type="match status" value="1"/>
</dbReference>
<evidence type="ECO:0000259" key="14">
    <source>
        <dbReference type="SMART" id="SM01193"/>
    </source>
</evidence>
<dbReference type="SFLD" id="SFLDG00178">
    <property type="entry name" value="enolase"/>
    <property type="match status" value="1"/>
</dbReference>
<dbReference type="GO" id="GO:0000015">
    <property type="term" value="C:phosphopyruvate hydratase complex"/>
    <property type="evidence" value="ECO:0007669"/>
    <property type="project" value="InterPro"/>
</dbReference>
<feature type="active site" description="Proton acceptor" evidence="10 11">
    <location>
        <position position="338"/>
    </location>
</feature>
<sequence length="433" mass="45825">MSEIASIHGMRVWDSRGNPTIEVEVALADGSTGRAIAPAGASRGTREAVDLRDGGTALRGMGVQKALDGIARHVAPALRGLDGLDQAAVDAALIDADATALKENLGGNAMVATSLAVLHAAADHAGKPLWRHVADSYDCAPKLPLPEIQIFGGGAHAGGRVDIQDFMIMVPGAASFDEVMEITNEVYFAAGDIMAQRGKLAGVADEGGWWPQFDSNEEALETLVAAIEKAGEKPGDRVVISLDIAASEFGTDGKYRLSLEDRDLDSSGMIDMLGRWIDSYPIASIEDPLGEDDPKGMAEFTRRFGGRVQIIGDDYLVTNADLVREAISQGACNAALIKVNQAGTVSESIACFDAAVKQGWGAIVSARSGETEDVSISHLSTGLGCGQLKVGSFTRSERMVKWNECLRIQRDLGKDSFVQGAPLAQTWWGKQKS</sequence>
<keyword evidence="7 10" id="KW-0324">Glycolysis</keyword>
<feature type="binding site" evidence="10">
    <location>
        <position position="389"/>
    </location>
    <ligand>
        <name>(2R)-2-phosphoglycerate</name>
        <dbReference type="ChEBI" id="CHEBI:58289"/>
    </ligand>
</feature>
<comment type="similarity">
    <text evidence="2 10">Belongs to the enolase family.</text>
</comment>
<evidence type="ECO:0000256" key="2">
    <source>
        <dbReference type="ARBA" id="ARBA00009604"/>
    </source>
</evidence>
<comment type="catalytic activity">
    <reaction evidence="10">
        <text>(2R)-2-phosphoglycerate = phosphoenolpyruvate + H2O</text>
        <dbReference type="Rhea" id="RHEA:10164"/>
        <dbReference type="ChEBI" id="CHEBI:15377"/>
        <dbReference type="ChEBI" id="CHEBI:58289"/>
        <dbReference type="ChEBI" id="CHEBI:58702"/>
        <dbReference type="EC" id="4.2.1.11"/>
    </reaction>
</comment>
<dbReference type="HAMAP" id="MF_00318">
    <property type="entry name" value="Enolase"/>
    <property type="match status" value="1"/>
</dbReference>
<dbReference type="AlphaFoldDB" id="A0A2T6CDH0"/>
<keyword evidence="8 10" id="KW-0456">Lyase</keyword>
<dbReference type="GO" id="GO:0000287">
    <property type="term" value="F:magnesium ion binding"/>
    <property type="evidence" value="ECO:0007669"/>
    <property type="project" value="UniProtKB-UniRule"/>
</dbReference>
<keyword evidence="6 10" id="KW-0460">Magnesium</keyword>
<evidence type="ECO:0000256" key="9">
    <source>
        <dbReference type="ARBA" id="ARBA00045763"/>
    </source>
</evidence>
<dbReference type="InterPro" id="IPR000941">
    <property type="entry name" value="Enolase"/>
</dbReference>
<comment type="subcellular location">
    <subcellularLocation>
        <location evidence="10">Cytoplasm</location>
    </subcellularLocation>
    <subcellularLocation>
        <location evidence="10">Secreted</location>
    </subcellularLocation>
    <subcellularLocation>
        <location evidence="10">Cell surface</location>
    </subcellularLocation>
    <text evidence="10">Fractions of enolase are present in both the cytoplasm and on the cell surface.</text>
</comment>
<evidence type="ECO:0000313" key="15">
    <source>
        <dbReference type="EMBL" id="PTX73559.1"/>
    </source>
</evidence>
<protein>
    <recommendedName>
        <fullName evidence="4 10">Enolase</fullName>
        <ecNumber evidence="3 10">4.2.1.11</ecNumber>
    </recommendedName>
    <alternativeName>
        <fullName evidence="10">2-phospho-D-glycerate hydro-lyase</fullName>
    </alternativeName>
    <alternativeName>
        <fullName evidence="10">2-phosphoglycerate dehydratase</fullName>
    </alternativeName>
</protein>
<evidence type="ECO:0000256" key="11">
    <source>
        <dbReference type="PIRSR" id="PIRSR001400-1"/>
    </source>
</evidence>
<dbReference type="NCBIfam" id="TIGR01060">
    <property type="entry name" value="eno"/>
    <property type="match status" value="1"/>
</dbReference>
<feature type="binding site" evidence="10 12">
    <location>
        <position position="286"/>
    </location>
    <ligand>
        <name>Mg(2+)</name>
        <dbReference type="ChEBI" id="CHEBI:18420"/>
    </ligand>
</feature>
<dbReference type="RefSeq" id="WP_025049752.1">
    <property type="nucleotide sequence ID" value="NZ_QBKU01000006.1"/>
</dbReference>
<evidence type="ECO:0000313" key="16">
    <source>
        <dbReference type="Proteomes" id="UP000244092"/>
    </source>
</evidence>
<dbReference type="SUPFAM" id="SSF54826">
    <property type="entry name" value="Enolase N-terminal domain-like"/>
    <property type="match status" value="1"/>
</dbReference>
<evidence type="ECO:0000256" key="6">
    <source>
        <dbReference type="ARBA" id="ARBA00022842"/>
    </source>
</evidence>
<comment type="function">
    <text evidence="9 10">Catalyzes the reversible conversion of 2-phosphoglycerate (2-PG) into phosphoenolpyruvate (PEP). It is essential for the degradation of carbohydrates via glycolysis.</text>
</comment>
<dbReference type="Gene3D" id="3.30.390.10">
    <property type="entry name" value="Enolase-like, N-terminal domain"/>
    <property type="match status" value="1"/>
</dbReference>
<dbReference type="PANTHER" id="PTHR11902:SF1">
    <property type="entry name" value="ENOLASE"/>
    <property type="match status" value="1"/>
</dbReference>
<dbReference type="Gene3D" id="3.20.20.120">
    <property type="entry name" value="Enolase-like C-terminal domain"/>
    <property type="match status" value="1"/>
</dbReference>
<proteinExistence type="inferred from homology"/>
<dbReference type="PANTHER" id="PTHR11902">
    <property type="entry name" value="ENOLASE"/>
    <property type="match status" value="1"/>
</dbReference>
<dbReference type="GO" id="GO:0005576">
    <property type="term" value="C:extracellular region"/>
    <property type="evidence" value="ECO:0007669"/>
    <property type="project" value="UniProtKB-SubCell"/>
</dbReference>
<dbReference type="SUPFAM" id="SSF51604">
    <property type="entry name" value="Enolase C-terminal domain-like"/>
    <property type="match status" value="1"/>
</dbReference>
<dbReference type="SMART" id="SM01192">
    <property type="entry name" value="Enolase_C"/>
    <property type="match status" value="1"/>
</dbReference>
<reference evidence="15 16" key="1">
    <citation type="submission" date="2018-04" db="EMBL/GenBank/DDBJ databases">
        <title>Genomic Encyclopedia of Archaeal and Bacterial Type Strains, Phase II (KMG-II): from individual species to whole genera.</title>
        <authorList>
            <person name="Goeker M."/>
        </authorList>
    </citation>
    <scope>NUCLEOTIDE SEQUENCE [LARGE SCALE GENOMIC DNA]</scope>
    <source>
        <strain evidence="15 16">DSM 12244</strain>
    </source>
</reference>
<feature type="binding site" evidence="10">
    <location>
        <position position="338"/>
    </location>
    <ligand>
        <name>(2R)-2-phosphoglycerate</name>
        <dbReference type="ChEBI" id="CHEBI:58289"/>
    </ligand>
</feature>
<dbReference type="InterPro" id="IPR036849">
    <property type="entry name" value="Enolase-like_C_sf"/>
</dbReference>
<evidence type="ECO:0000256" key="10">
    <source>
        <dbReference type="HAMAP-Rule" id="MF_00318"/>
    </source>
</evidence>
<comment type="cofactor">
    <cofactor evidence="12">
        <name>Mg(2+)</name>
        <dbReference type="ChEBI" id="CHEBI:18420"/>
    </cofactor>
    <text evidence="12">Mg(2+) is required for catalysis and for stabilizing the dimer.</text>
</comment>
<dbReference type="InterPro" id="IPR020811">
    <property type="entry name" value="Enolase_N"/>
</dbReference>
<evidence type="ECO:0000256" key="12">
    <source>
        <dbReference type="PIRSR" id="PIRSR001400-3"/>
    </source>
</evidence>
<accession>A0A2T6CDH0</accession>
<comment type="caution">
    <text evidence="15">The sequence shown here is derived from an EMBL/GenBank/DDBJ whole genome shotgun (WGS) entry which is preliminary data.</text>
</comment>
<feature type="binding site" evidence="10 12">
    <location>
        <position position="243"/>
    </location>
    <ligand>
        <name>Mg(2+)</name>
        <dbReference type="ChEBI" id="CHEBI:18420"/>
    </ligand>
</feature>
<dbReference type="GO" id="GO:0009986">
    <property type="term" value="C:cell surface"/>
    <property type="evidence" value="ECO:0007669"/>
    <property type="project" value="UniProtKB-SubCell"/>
</dbReference>
<dbReference type="SFLD" id="SFLDS00001">
    <property type="entry name" value="Enolase"/>
    <property type="match status" value="1"/>
</dbReference>
<dbReference type="GO" id="GO:0004634">
    <property type="term" value="F:phosphopyruvate hydratase activity"/>
    <property type="evidence" value="ECO:0007669"/>
    <property type="project" value="UniProtKB-UniRule"/>
</dbReference>
<evidence type="ECO:0000259" key="13">
    <source>
        <dbReference type="SMART" id="SM01192"/>
    </source>
</evidence>
<dbReference type="PRINTS" id="PR00148">
    <property type="entry name" value="ENOLASE"/>
</dbReference>
<dbReference type="CDD" id="cd03313">
    <property type="entry name" value="enolase"/>
    <property type="match status" value="1"/>
</dbReference>
<dbReference type="GO" id="GO:0006096">
    <property type="term" value="P:glycolytic process"/>
    <property type="evidence" value="ECO:0007669"/>
    <property type="project" value="UniProtKB-UniRule"/>
</dbReference>
<dbReference type="UniPathway" id="UPA00109">
    <property type="reaction ID" value="UER00187"/>
</dbReference>
<feature type="binding site" evidence="10">
    <location>
        <position position="164"/>
    </location>
    <ligand>
        <name>(2R)-2-phosphoglycerate</name>
        <dbReference type="ChEBI" id="CHEBI:58289"/>
    </ligand>
</feature>
<dbReference type="EMBL" id="QBKU01000006">
    <property type="protein sequence ID" value="PTX73559.1"/>
    <property type="molecule type" value="Genomic_DNA"/>
</dbReference>
<dbReference type="Pfam" id="PF03952">
    <property type="entry name" value="Enolase_N"/>
    <property type="match status" value="1"/>
</dbReference>
<keyword evidence="10" id="KW-0963">Cytoplasm</keyword>
<comment type="cofactor">
    <cofactor evidence="10">
        <name>Mg(2+)</name>
        <dbReference type="ChEBI" id="CHEBI:18420"/>
    </cofactor>
    <text evidence="10">Binds a second Mg(2+) ion via substrate during catalysis.</text>
</comment>
<keyword evidence="10 12" id="KW-0479">Metal-binding</keyword>
<dbReference type="PIRSF" id="PIRSF001400">
    <property type="entry name" value="Enolase"/>
    <property type="match status" value="1"/>
</dbReference>
<name>A0A2T6CDH0_9RHOB</name>
<evidence type="ECO:0000256" key="8">
    <source>
        <dbReference type="ARBA" id="ARBA00023239"/>
    </source>
</evidence>
<dbReference type="Proteomes" id="UP000244092">
    <property type="component" value="Unassembled WGS sequence"/>
</dbReference>
<dbReference type="InterPro" id="IPR020810">
    <property type="entry name" value="Enolase_C"/>
</dbReference>
<evidence type="ECO:0000256" key="7">
    <source>
        <dbReference type="ARBA" id="ARBA00023152"/>
    </source>
</evidence>
<evidence type="ECO:0000256" key="4">
    <source>
        <dbReference type="ARBA" id="ARBA00017068"/>
    </source>
</evidence>
<evidence type="ECO:0000256" key="5">
    <source>
        <dbReference type="ARBA" id="ARBA00022525"/>
    </source>
</evidence>
<comment type="pathway">
    <text evidence="1 10">Carbohydrate degradation; glycolysis; pyruvate from D-glyceraldehyde 3-phosphate: step 4/5.</text>
</comment>
<feature type="binding site" evidence="10 12">
    <location>
        <position position="313"/>
    </location>
    <ligand>
        <name>Mg(2+)</name>
        <dbReference type="ChEBI" id="CHEBI:18420"/>
    </ligand>
</feature>
<evidence type="ECO:0000256" key="1">
    <source>
        <dbReference type="ARBA" id="ARBA00005031"/>
    </source>
</evidence>
<keyword evidence="5 10" id="KW-0964">Secreted</keyword>
<feature type="binding site" evidence="10">
    <location>
        <position position="367"/>
    </location>
    <ligand>
        <name>(2R)-2-phosphoglycerate</name>
        <dbReference type="ChEBI" id="CHEBI:58289"/>
    </ligand>
</feature>
<feature type="binding site" evidence="10">
    <location>
        <position position="368"/>
    </location>
    <ligand>
        <name>(2R)-2-phosphoglycerate</name>
        <dbReference type="ChEBI" id="CHEBI:58289"/>
    </ligand>
</feature>
<feature type="domain" description="Enolase N-terminal" evidence="14">
    <location>
        <begin position="4"/>
        <end position="133"/>
    </location>
</feature>
<gene>
    <name evidence="10" type="primary">eno</name>
    <name evidence="15" type="ORF">C8N31_10622</name>
</gene>
<dbReference type="EC" id="4.2.1.11" evidence="3 10"/>
<organism evidence="15 16">
    <name type="scientific">Sulfitobacter mediterraneus</name>
    <dbReference type="NCBI Taxonomy" id="83219"/>
    <lineage>
        <taxon>Bacteria</taxon>
        <taxon>Pseudomonadati</taxon>
        <taxon>Pseudomonadota</taxon>
        <taxon>Alphaproteobacteria</taxon>
        <taxon>Rhodobacterales</taxon>
        <taxon>Roseobacteraceae</taxon>
        <taxon>Sulfitobacter</taxon>
    </lineage>
</organism>
<dbReference type="Pfam" id="PF00113">
    <property type="entry name" value="Enolase_C"/>
    <property type="match status" value="1"/>
</dbReference>
<dbReference type="SFLD" id="SFLDF00002">
    <property type="entry name" value="enolase"/>
    <property type="match status" value="1"/>
</dbReference>
<feature type="active site" description="Proton donor" evidence="10 11">
    <location>
        <position position="206"/>
    </location>
</feature>
<dbReference type="InterPro" id="IPR029017">
    <property type="entry name" value="Enolase-like_N"/>
</dbReference>
<feature type="domain" description="Enolase C-terminal TIM barrel" evidence="13">
    <location>
        <begin position="140"/>
        <end position="419"/>
    </location>
</feature>
<evidence type="ECO:0000256" key="3">
    <source>
        <dbReference type="ARBA" id="ARBA00012058"/>
    </source>
</evidence>